<dbReference type="AlphaFoldDB" id="A0A1H9SRV3"/>
<proteinExistence type="predicted"/>
<evidence type="ECO:0000313" key="2">
    <source>
        <dbReference type="Proteomes" id="UP000199028"/>
    </source>
</evidence>
<dbReference type="EMBL" id="FOFT01000007">
    <property type="protein sequence ID" value="SER87742.1"/>
    <property type="molecule type" value="Genomic_DNA"/>
</dbReference>
<accession>A0A1H9SRV3</accession>
<organism evidence="1 2">
    <name type="scientific">Lentzea flaviverrucosa</name>
    <dbReference type="NCBI Taxonomy" id="200379"/>
    <lineage>
        <taxon>Bacteria</taxon>
        <taxon>Bacillati</taxon>
        <taxon>Actinomycetota</taxon>
        <taxon>Actinomycetes</taxon>
        <taxon>Pseudonocardiales</taxon>
        <taxon>Pseudonocardiaceae</taxon>
        <taxon>Lentzea</taxon>
    </lineage>
</organism>
<sequence>MELEVWGEEGTEEATLVHTSAEFAALLEKARAVDYPILLEVLDAASPYRVIFNVGLHDGLGVLRYAGGEHPDGVYSRNPHQMRDQAEVVLYYYMNSDHEFPASAHYPVDVVLRACTEFMETGGARPTGVEWQSWPATATATASAP</sequence>
<name>A0A1H9SRV3_9PSEU</name>
<gene>
    <name evidence="1" type="ORF">SAMN05216195_107197</name>
</gene>
<dbReference type="Pfam" id="PF14430">
    <property type="entry name" value="Imm1"/>
    <property type="match status" value="1"/>
</dbReference>
<dbReference type="RefSeq" id="WP_170176387.1">
    <property type="nucleotide sequence ID" value="NZ_FOFT01000007.1"/>
</dbReference>
<reference evidence="2" key="1">
    <citation type="submission" date="2016-10" db="EMBL/GenBank/DDBJ databases">
        <authorList>
            <person name="Varghese N."/>
            <person name="Submissions S."/>
        </authorList>
    </citation>
    <scope>NUCLEOTIDE SEQUENCE [LARGE SCALE GENOMIC DNA]</scope>
    <source>
        <strain evidence="2">CGMCC 4.578</strain>
    </source>
</reference>
<evidence type="ECO:0000313" key="1">
    <source>
        <dbReference type="EMBL" id="SER87742.1"/>
    </source>
</evidence>
<dbReference type="Proteomes" id="UP000199028">
    <property type="component" value="Unassembled WGS sequence"/>
</dbReference>
<dbReference type="InterPro" id="IPR025680">
    <property type="entry name" value="DddI"/>
</dbReference>
<protein>
    <submittedName>
        <fullName evidence="1">Immunity protein Imm1</fullName>
    </submittedName>
</protein>
<keyword evidence="2" id="KW-1185">Reference proteome</keyword>